<protein>
    <submittedName>
        <fullName evidence="1">Uncharacterized protein</fullName>
    </submittedName>
</protein>
<dbReference type="EMBL" id="JACHJT010000001">
    <property type="protein sequence ID" value="MBB4933058.1"/>
    <property type="molecule type" value="Genomic_DNA"/>
</dbReference>
<dbReference type="Proteomes" id="UP000523007">
    <property type="component" value="Unassembled WGS sequence"/>
</dbReference>
<sequence length="62" mass="6825">MDPSDRYESCAVIDAGTPSGNRDDAGIPLNFSTEPRALIRKALHNGRFRFFGQPKYLAARVG</sequence>
<evidence type="ECO:0000313" key="1">
    <source>
        <dbReference type="EMBL" id="MBB4933058.1"/>
    </source>
</evidence>
<evidence type="ECO:0000313" key="2">
    <source>
        <dbReference type="Proteomes" id="UP000523007"/>
    </source>
</evidence>
<accession>A0A7W7W3Z4</accession>
<gene>
    <name evidence="1" type="ORF">F4561_003878</name>
</gene>
<keyword evidence="2" id="KW-1185">Reference proteome</keyword>
<reference evidence="1 2" key="1">
    <citation type="submission" date="2020-08" db="EMBL/GenBank/DDBJ databases">
        <title>Sequencing the genomes of 1000 actinobacteria strains.</title>
        <authorList>
            <person name="Klenk H.-P."/>
        </authorList>
    </citation>
    <scope>NUCLEOTIDE SEQUENCE [LARGE SCALE GENOMIC DNA]</scope>
    <source>
        <strain evidence="1 2">DSM 102030</strain>
    </source>
</reference>
<proteinExistence type="predicted"/>
<dbReference type="AlphaFoldDB" id="A0A7W7W3Z4"/>
<comment type="caution">
    <text evidence="1">The sequence shown here is derived from an EMBL/GenBank/DDBJ whole genome shotgun (WGS) entry which is preliminary data.</text>
</comment>
<name>A0A7W7W3Z4_9ACTN</name>
<organism evidence="1 2">
    <name type="scientific">Lipingzhangella halophila</name>
    <dbReference type="NCBI Taxonomy" id="1783352"/>
    <lineage>
        <taxon>Bacteria</taxon>
        <taxon>Bacillati</taxon>
        <taxon>Actinomycetota</taxon>
        <taxon>Actinomycetes</taxon>
        <taxon>Streptosporangiales</taxon>
        <taxon>Nocardiopsidaceae</taxon>
        <taxon>Lipingzhangella</taxon>
    </lineage>
</organism>